<organism evidence="3 4">
    <name type="scientific">Robbsia andropogonis</name>
    <dbReference type="NCBI Taxonomy" id="28092"/>
    <lineage>
        <taxon>Bacteria</taxon>
        <taxon>Pseudomonadati</taxon>
        <taxon>Pseudomonadota</taxon>
        <taxon>Betaproteobacteria</taxon>
        <taxon>Burkholderiales</taxon>
        <taxon>Burkholderiaceae</taxon>
        <taxon>Robbsia</taxon>
    </lineage>
</organism>
<keyword evidence="4" id="KW-1185">Reference proteome</keyword>
<sequence>MADANKPKGERTYLDVPFKEKQSARELGAKFDRREKKWYVPAGSDPSLFARWMPSGPKERPLSEGQSDDFESDIEREAQRLSGLTDQPIDESRQFVREALRLAEEKAALAARDRVQEQGGSAFESIDAIRGAIIEARRAYFAQRQHLYEQGNAEAESRALPEADARAVPDDVTLGRRYRDMIQSIATSSTLRGAEVTATLALEERLETIHREAWRKSGSPENGERSIGEHIRAGSDFAAQALPPRAARALNTLRQEAGLSPIGIEADQAV</sequence>
<dbReference type="InterPro" id="IPR043764">
    <property type="entry name" value="DUF5710"/>
</dbReference>
<gene>
    <name evidence="3" type="ORF">WM40_25860</name>
</gene>
<evidence type="ECO:0000313" key="4">
    <source>
        <dbReference type="Proteomes" id="UP000033618"/>
    </source>
</evidence>
<proteinExistence type="predicted"/>
<dbReference type="Proteomes" id="UP000033618">
    <property type="component" value="Unassembled WGS sequence"/>
</dbReference>
<comment type="caution">
    <text evidence="3">The sequence shown here is derived from an EMBL/GenBank/DDBJ whole genome shotgun (WGS) entry which is preliminary data.</text>
</comment>
<evidence type="ECO:0000259" key="2">
    <source>
        <dbReference type="Pfam" id="PF18974"/>
    </source>
</evidence>
<feature type="domain" description="DUF5710" evidence="2">
    <location>
        <begin position="11"/>
        <end position="54"/>
    </location>
</feature>
<reference evidence="3 4" key="1">
    <citation type="submission" date="2015-03" db="EMBL/GenBank/DDBJ databases">
        <title>Draft Genome Sequence of Burkholderia andropogonis type strain ICMP2807, isolated from Sorghum bicolor.</title>
        <authorList>
            <person name="Lopes-Santos L."/>
            <person name="Castro D.B."/>
            <person name="Ottoboni L.M."/>
            <person name="Park D."/>
            <person name="Weirc B.S."/>
            <person name="Destefano S.A."/>
        </authorList>
    </citation>
    <scope>NUCLEOTIDE SEQUENCE [LARGE SCALE GENOMIC DNA]</scope>
    <source>
        <strain evidence="3 4">ICMP2807</strain>
    </source>
</reference>
<accession>A0A0F5JT13</accession>
<dbReference type="STRING" id="28092.WM40_25860"/>
<name>A0A0F5JT13_9BURK</name>
<evidence type="ECO:0000256" key="1">
    <source>
        <dbReference type="SAM" id="MobiDB-lite"/>
    </source>
</evidence>
<dbReference type="EMBL" id="LAQU01000094">
    <property type="protein sequence ID" value="KKB60991.1"/>
    <property type="molecule type" value="Genomic_DNA"/>
</dbReference>
<dbReference type="RefSeq" id="WP_046154462.1">
    <property type="nucleotide sequence ID" value="NZ_LAQU01000094.1"/>
</dbReference>
<feature type="non-terminal residue" evidence="3">
    <location>
        <position position="270"/>
    </location>
</feature>
<dbReference type="AlphaFoldDB" id="A0A0F5JT13"/>
<feature type="region of interest" description="Disordered" evidence="1">
    <location>
        <begin position="44"/>
        <end position="72"/>
    </location>
</feature>
<evidence type="ECO:0000313" key="3">
    <source>
        <dbReference type="EMBL" id="KKB60991.1"/>
    </source>
</evidence>
<protein>
    <recommendedName>
        <fullName evidence="2">DUF5710 domain-containing protein</fullName>
    </recommendedName>
</protein>
<dbReference type="Pfam" id="PF18974">
    <property type="entry name" value="DUF5710"/>
    <property type="match status" value="1"/>
</dbReference>